<dbReference type="PANTHER" id="PTHR12300">
    <property type="entry name" value="HVA22-LIKE PROTEINS"/>
    <property type="match status" value="1"/>
</dbReference>
<evidence type="ECO:0000313" key="3">
    <source>
        <dbReference type="EMBL" id="CAD9676389.1"/>
    </source>
</evidence>
<comment type="subcellular location">
    <subcellularLocation>
        <location evidence="1">Membrane</location>
        <topology evidence="1">Multi-pass membrane protein</topology>
    </subcellularLocation>
</comment>
<keyword evidence="2" id="KW-0812">Transmembrane</keyword>
<evidence type="ECO:0008006" key="4">
    <source>
        <dbReference type="Google" id="ProtNLM"/>
    </source>
</evidence>
<evidence type="ECO:0000256" key="1">
    <source>
        <dbReference type="RuleBase" id="RU362006"/>
    </source>
</evidence>
<dbReference type="InterPro" id="IPR004345">
    <property type="entry name" value="TB2_DP1_HVA22"/>
</dbReference>
<dbReference type="EMBL" id="HBHK01008722">
    <property type="protein sequence ID" value="CAD9676389.1"/>
    <property type="molecule type" value="Transcribed_RNA"/>
</dbReference>
<sequence>MGQFLTRILCHCLGYFYPAYQSYKAVKQNDAALHTQWLTFWIVNTYFSIAEVFGDTLLSWVPFYYQAKVFILIWLVLPYFNGATTLYEKVIDPYLHRYEKDIDRGVETVKNRSVKVIGNLGRLGLQHIRTQSGELMKLGHQTLLSQMSSDEQGEGKAAESS</sequence>
<accession>A0A7S2WB49</accession>
<dbReference type="AlphaFoldDB" id="A0A7S2WB49"/>
<gene>
    <name evidence="3" type="ORF">QSP1433_LOCUS5419</name>
</gene>
<dbReference type="GO" id="GO:0016020">
    <property type="term" value="C:membrane"/>
    <property type="evidence" value="ECO:0007669"/>
    <property type="project" value="UniProtKB-SubCell"/>
</dbReference>
<comment type="similarity">
    <text evidence="1">Belongs to the DP1 family.</text>
</comment>
<reference evidence="3" key="1">
    <citation type="submission" date="2021-01" db="EMBL/GenBank/DDBJ databases">
        <authorList>
            <person name="Corre E."/>
            <person name="Pelletier E."/>
            <person name="Niang G."/>
            <person name="Scheremetjew M."/>
            <person name="Finn R."/>
            <person name="Kale V."/>
            <person name="Holt S."/>
            <person name="Cochrane G."/>
            <person name="Meng A."/>
            <person name="Brown T."/>
            <person name="Cohen L."/>
        </authorList>
    </citation>
    <scope>NUCLEOTIDE SEQUENCE</scope>
    <source>
        <strain evidence="3">NY070348D</strain>
    </source>
</reference>
<organism evidence="3">
    <name type="scientific">Mucochytrium quahogii</name>
    <dbReference type="NCBI Taxonomy" id="96639"/>
    <lineage>
        <taxon>Eukaryota</taxon>
        <taxon>Sar</taxon>
        <taxon>Stramenopiles</taxon>
        <taxon>Bigyra</taxon>
        <taxon>Labyrinthulomycetes</taxon>
        <taxon>Thraustochytrida</taxon>
        <taxon>Thraustochytriidae</taxon>
        <taxon>Mucochytrium</taxon>
    </lineage>
</organism>
<feature type="transmembrane region" description="Helical" evidence="2">
    <location>
        <begin position="63"/>
        <end position="80"/>
    </location>
</feature>
<keyword evidence="2" id="KW-0472">Membrane</keyword>
<name>A0A7S2WB49_9STRA</name>
<dbReference type="Pfam" id="PF03134">
    <property type="entry name" value="TB2_DP1_HVA22"/>
    <property type="match status" value="1"/>
</dbReference>
<protein>
    <recommendedName>
        <fullName evidence="4">HVA22-like protein</fullName>
    </recommendedName>
</protein>
<evidence type="ECO:0000256" key="2">
    <source>
        <dbReference type="SAM" id="Phobius"/>
    </source>
</evidence>
<proteinExistence type="inferred from homology"/>
<keyword evidence="2" id="KW-1133">Transmembrane helix</keyword>